<dbReference type="AlphaFoldDB" id="A0A928VYY6"/>
<protein>
    <submittedName>
        <fullName evidence="1">Uncharacterized protein</fullName>
    </submittedName>
</protein>
<comment type="caution">
    <text evidence="1">The sequence shown here is derived from an EMBL/GenBank/DDBJ whole genome shotgun (WGS) entry which is preliminary data.</text>
</comment>
<dbReference type="Proteomes" id="UP000621799">
    <property type="component" value="Unassembled WGS sequence"/>
</dbReference>
<proteinExistence type="predicted"/>
<keyword evidence="2" id="KW-1185">Reference proteome</keyword>
<evidence type="ECO:0000313" key="2">
    <source>
        <dbReference type="Proteomes" id="UP000621799"/>
    </source>
</evidence>
<sequence>MQDKQKVTLYLSPELHRKLKIRSAVDSEPMSTIAQRAIVFYLEHPEIVESIEENYGTTHQVYNCPECAHPAIVKDGEMVSLANQPGILVEDEVSVAPVNSSVESEQAREVETLVTC</sequence>
<dbReference type="EMBL" id="JADEXN010000410">
    <property type="protein sequence ID" value="MBE9042681.1"/>
    <property type="molecule type" value="Genomic_DNA"/>
</dbReference>
<accession>A0A928VYY6</accession>
<name>A0A928VYY6_9CYAN</name>
<evidence type="ECO:0000313" key="1">
    <source>
        <dbReference type="EMBL" id="MBE9042681.1"/>
    </source>
</evidence>
<dbReference type="RefSeq" id="WP_264322832.1">
    <property type="nucleotide sequence ID" value="NZ_JADEXN010000410.1"/>
</dbReference>
<gene>
    <name evidence="1" type="ORF">IQ235_18125</name>
</gene>
<reference evidence="1" key="1">
    <citation type="submission" date="2020-10" db="EMBL/GenBank/DDBJ databases">
        <authorList>
            <person name="Castelo-Branco R."/>
            <person name="Eusebio N."/>
            <person name="Adriana R."/>
            <person name="Vieira A."/>
            <person name="Brugerolle De Fraissinette N."/>
            <person name="Rezende De Castro R."/>
            <person name="Schneider M.P."/>
            <person name="Vasconcelos V."/>
            <person name="Leao P.N."/>
        </authorList>
    </citation>
    <scope>NUCLEOTIDE SEQUENCE</scope>
    <source>
        <strain evidence="1">LEGE 11467</strain>
    </source>
</reference>
<organism evidence="1 2">
    <name type="scientific">Zarconia navalis LEGE 11467</name>
    <dbReference type="NCBI Taxonomy" id="1828826"/>
    <lineage>
        <taxon>Bacteria</taxon>
        <taxon>Bacillati</taxon>
        <taxon>Cyanobacteriota</taxon>
        <taxon>Cyanophyceae</taxon>
        <taxon>Oscillatoriophycideae</taxon>
        <taxon>Oscillatoriales</taxon>
        <taxon>Oscillatoriales incertae sedis</taxon>
        <taxon>Zarconia</taxon>
        <taxon>Zarconia navalis</taxon>
    </lineage>
</organism>